<organism evidence="2 3">
    <name type="scientific">Heliorestis convoluta</name>
    <dbReference type="NCBI Taxonomy" id="356322"/>
    <lineage>
        <taxon>Bacteria</taxon>
        <taxon>Bacillati</taxon>
        <taxon>Bacillota</taxon>
        <taxon>Clostridia</taxon>
        <taxon>Eubacteriales</taxon>
        <taxon>Heliobacteriaceae</taxon>
        <taxon>Heliorestis</taxon>
    </lineage>
</organism>
<dbReference type="KEGG" id="hcv:FTV88_2731"/>
<keyword evidence="1" id="KW-1133">Transmembrane helix</keyword>
<proteinExistence type="predicted"/>
<evidence type="ECO:0000313" key="3">
    <source>
        <dbReference type="Proteomes" id="UP000366051"/>
    </source>
</evidence>
<accession>A0A5Q2N974</accession>
<name>A0A5Q2N974_9FIRM</name>
<keyword evidence="1" id="KW-0812">Transmembrane</keyword>
<feature type="transmembrane region" description="Helical" evidence="1">
    <location>
        <begin position="21"/>
        <end position="45"/>
    </location>
</feature>
<evidence type="ECO:0000256" key="1">
    <source>
        <dbReference type="SAM" id="Phobius"/>
    </source>
</evidence>
<reference evidence="3" key="1">
    <citation type="submission" date="2019-11" db="EMBL/GenBank/DDBJ databases">
        <title>Genome sequence of Heliorestis convoluta strain HH, an alkaliphilic and minimalistic phototrophic bacterium from a soda lake in Egypt.</title>
        <authorList>
            <person name="Dewey E.D."/>
            <person name="Stokes L.M."/>
            <person name="Burchell B.M."/>
            <person name="Shaffer K.N."/>
            <person name="Huntington A.M."/>
            <person name="Baker J.M."/>
            <person name="Nadendla S."/>
            <person name="Giglio M.G."/>
            <person name="Touchman J.W."/>
            <person name="Blankenship R.E."/>
            <person name="Madigan M.T."/>
            <person name="Sattley W.M."/>
        </authorList>
    </citation>
    <scope>NUCLEOTIDE SEQUENCE [LARGE SCALE GENOMIC DNA]</scope>
    <source>
        <strain evidence="3">HH</strain>
    </source>
</reference>
<keyword evidence="3" id="KW-1185">Reference proteome</keyword>
<gene>
    <name evidence="2" type="ORF">FTV88_2731</name>
</gene>
<evidence type="ECO:0000313" key="2">
    <source>
        <dbReference type="EMBL" id="QGG48820.1"/>
    </source>
</evidence>
<dbReference type="AlphaFoldDB" id="A0A5Q2N974"/>
<keyword evidence="1" id="KW-0472">Membrane</keyword>
<protein>
    <submittedName>
        <fullName evidence="2">Uncharacterized protein</fullName>
    </submittedName>
</protein>
<sequence length="52" mass="5555">MEGIPIRKSKKGVLSVMSHAHGFFGGGLRSIAGLVIALIVIGAFFPHLFGRY</sequence>
<dbReference type="EMBL" id="CP045875">
    <property type="protein sequence ID" value="QGG48820.1"/>
    <property type="molecule type" value="Genomic_DNA"/>
</dbReference>
<dbReference type="Proteomes" id="UP000366051">
    <property type="component" value="Chromosome"/>
</dbReference>